<evidence type="ECO:0000256" key="1">
    <source>
        <dbReference type="SAM" id="Phobius"/>
    </source>
</evidence>
<sequence length="36" mass="3773">MSPLENDSAHSEGWDPALWTIGTVIGAAILYVACLA</sequence>
<keyword evidence="1" id="KW-1133">Transmembrane helix</keyword>
<keyword evidence="1" id="KW-0472">Membrane</keyword>
<reference evidence="2 3" key="1">
    <citation type="submission" date="2016-10" db="EMBL/GenBank/DDBJ databases">
        <authorList>
            <person name="de Groot N.N."/>
        </authorList>
    </citation>
    <scope>NUCLEOTIDE SEQUENCE [LARGE SCALE GENOMIC DNA]</scope>
    <source>
        <strain evidence="2 3">GAS522</strain>
    </source>
</reference>
<dbReference type="Proteomes" id="UP000183208">
    <property type="component" value="Unassembled WGS sequence"/>
</dbReference>
<dbReference type="AlphaFoldDB" id="A0A1M7K1C4"/>
<accession>A0A1M7K1C4</accession>
<evidence type="ECO:0000313" key="3">
    <source>
        <dbReference type="Proteomes" id="UP000183208"/>
    </source>
</evidence>
<dbReference type="EMBL" id="FNTI01000001">
    <property type="protein sequence ID" value="SEB86110.1"/>
    <property type="molecule type" value="Genomic_DNA"/>
</dbReference>
<name>A0A1M7K1C4_9BRAD</name>
<keyword evidence="1" id="KW-0812">Transmembrane</keyword>
<protein>
    <submittedName>
        <fullName evidence="2">Uncharacterized protein</fullName>
    </submittedName>
</protein>
<organism evidence="2 3">
    <name type="scientific">Bradyrhizobium lablabi</name>
    <dbReference type="NCBI Taxonomy" id="722472"/>
    <lineage>
        <taxon>Bacteria</taxon>
        <taxon>Pseudomonadati</taxon>
        <taxon>Pseudomonadota</taxon>
        <taxon>Alphaproteobacteria</taxon>
        <taxon>Hyphomicrobiales</taxon>
        <taxon>Nitrobacteraceae</taxon>
        <taxon>Bradyrhizobium</taxon>
    </lineage>
</organism>
<proteinExistence type="predicted"/>
<feature type="transmembrane region" description="Helical" evidence="1">
    <location>
        <begin position="16"/>
        <end position="35"/>
    </location>
</feature>
<evidence type="ECO:0000313" key="2">
    <source>
        <dbReference type="EMBL" id="SEB86110.1"/>
    </source>
</evidence>
<gene>
    <name evidence="2" type="ORF">SAMN05444171_0088</name>
</gene>